<dbReference type="EMBL" id="JAOQJX010000014">
    <property type="protein sequence ID" value="MCU6747923.1"/>
    <property type="molecule type" value="Genomic_DNA"/>
</dbReference>
<protein>
    <submittedName>
        <fullName evidence="1">Uncharacterized protein</fullName>
    </submittedName>
</protein>
<reference evidence="1 2" key="1">
    <citation type="journal article" date="2021" name="ISME Commun">
        <title>Automated analysis of genomic sequences facilitates high-throughput and comprehensive description of bacteria.</title>
        <authorList>
            <person name="Hitch T.C.A."/>
        </authorList>
    </citation>
    <scope>NUCLEOTIDE SEQUENCE [LARGE SCALE GENOMIC DNA]</scope>
    <source>
        <strain evidence="1 2">H2_18</strain>
    </source>
</reference>
<comment type="caution">
    <text evidence="1">The sequence shown here is derived from an EMBL/GenBank/DDBJ whole genome shotgun (WGS) entry which is preliminary data.</text>
</comment>
<evidence type="ECO:0000313" key="2">
    <source>
        <dbReference type="Proteomes" id="UP001652394"/>
    </source>
</evidence>
<dbReference type="Proteomes" id="UP001652394">
    <property type="component" value="Unassembled WGS sequence"/>
</dbReference>
<name>A0ABT2TCB4_9FIRM</name>
<keyword evidence="2" id="KW-1185">Reference proteome</keyword>
<organism evidence="1 2">
    <name type="scientific">Faecalicatena acetigenes</name>
    <dbReference type="NCBI Taxonomy" id="2981790"/>
    <lineage>
        <taxon>Bacteria</taxon>
        <taxon>Bacillati</taxon>
        <taxon>Bacillota</taxon>
        <taxon>Clostridia</taxon>
        <taxon>Lachnospirales</taxon>
        <taxon>Lachnospiraceae</taxon>
        <taxon>Faecalicatena</taxon>
    </lineage>
</organism>
<accession>A0ABT2TCB4</accession>
<evidence type="ECO:0000313" key="1">
    <source>
        <dbReference type="EMBL" id="MCU6747923.1"/>
    </source>
</evidence>
<gene>
    <name evidence="1" type="ORF">OCV51_09710</name>
</gene>
<proteinExistence type="predicted"/>
<sequence>MQILQVRILNHEELERDITSVSIKIDELWTTLEETGFMNPRRKFYFQKMLEELQKTMEDVELEKNSQDN</sequence>
<dbReference type="RefSeq" id="WP_059068262.1">
    <property type="nucleotide sequence ID" value="NZ_JAOQJX010000014.1"/>
</dbReference>